<keyword evidence="5 6" id="KW-0012">Acyltransferase</keyword>
<dbReference type="InterPro" id="IPR016181">
    <property type="entry name" value="Acyl_CoA_acyltransferase"/>
</dbReference>
<dbReference type="GO" id="GO:0016746">
    <property type="term" value="F:acyltransferase activity"/>
    <property type="evidence" value="ECO:0007669"/>
    <property type="project" value="UniProtKB-KW"/>
</dbReference>
<comment type="pathway">
    <text evidence="1">Lipid metabolism.</text>
</comment>
<dbReference type="EMBL" id="CP159218">
    <property type="protein sequence ID" value="XCG62731.1"/>
    <property type="molecule type" value="Genomic_DNA"/>
</dbReference>
<evidence type="ECO:0000256" key="1">
    <source>
        <dbReference type="ARBA" id="ARBA00005189"/>
    </source>
</evidence>
<keyword evidence="2" id="KW-0444">Lipid biosynthesis</keyword>
<dbReference type="Gene3D" id="3.40.630.30">
    <property type="match status" value="1"/>
</dbReference>
<reference evidence="6" key="1">
    <citation type="submission" date="2024-05" db="EMBL/GenBank/DDBJ databases">
        <authorList>
            <person name="Cai S.Y."/>
            <person name="Jin L.M."/>
            <person name="Li H.R."/>
        </authorList>
    </citation>
    <scope>NUCLEOTIDE SEQUENCE</scope>
    <source>
        <strain evidence="6">A5-74</strain>
    </source>
</reference>
<evidence type="ECO:0000256" key="4">
    <source>
        <dbReference type="ARBA" id="ARBA00023098"/>
    </source>
</evidence>
<evidence type="ECO:0000256" key="2">
    <source>
        <dbReference type="ARBA" id="ARBA00022516"/>
    </source>
</evidence>
<dbReference type="Pfam" id="PF13444">
    <property type="entry name" value="Acetyltransf_5"/>
    <property type="match status" value="1"/>
</dbReference>
<dbReference type="PANTHER" id="PTHR37323:SF1">
    <property type="entry name" value="L-ORNITHINE N(ALPHA)-ACYLTRANSFERASE"/>
    <property type="match status" value="1"/>
</dbReference>
<name>A0AAU8DMZ4_9ACTN</name>
<organism evidence="6">
    <name type="scientific">Nakamurella sp. A5-74</name>
    <dbReference type="NCBI Taxonomy" id="3158264"/>
    <lineage>
        <taxon>Bacteria</taxon>
        <taxon>Bacillati</taxon>
        <taxon>Actinomycetota</taxon>
        <taxon>Actinomycetes</taxon>
        <taxon>Nakamurellales</taxon>
        <taxon>Nakamurellaceae</taxon>
        <taxon>Nakamurella</taxon>
    </lineage>
</organism>
<dbReference type="InterPro" id="IPR052351">
    <property type="entry name" value="Ornithine_N-alpha-AT"/>
</dbReference>
<dbReference type="GO" id="GO:0006629">
    <property type="term" value="P:lipid metabolic process"/>
    <property type="evidence" value="ECO:0007669"/>
    <property type="project" value="UniProtKB-KW"/>
</dbReference>
<evidence type="ECO:0000256" key="3">
    <source>
        <dbReference type="ARBA" id="ARBA00022679"/>
    </source>
</evidence>
<dbReference type="AlphaFoldDB" id="A0AAU8DMZ4"/>
<evidence type="ECO:0000313" key="6">
    <source>
        <dbReference type="EMBL" id="XCG62731.1"/>
    </source>
</evidence>
<keyword evidence="3 6" id="KW-0808">Transferase</keyword>
<keyword evidence="4" id="KW-0443">Lipid metabolism</keyword>
<dbReference type="RefSeq" id="WP_353648346.1">
    <property type="nucleotide sequence ID" value="NZ_CP159218.1"/>
</dbReference>
<dbReference type="SUPFAM" id="SSF55729">
    <property type="entry name" value="Acyl-CoA N-acyltransferases (Nat)"/>
    <property type="match status" value="1"/>
</dbReference>
<proteinExistence type="predicted"/>
<gene>
    <name evidence="6" type="ORF">ABLG96_16090</name>
</gene>
<dbReference type="PANTHER" id="PTHR37323">
    <property type="entry name" value="GCN5-RELATED N-ACETYLTRANSFERASE"/>
    <property type="match status" value="1"/>
</dbReference>
<evidence type="ECO:0000256" key="5">
    <source>
        <dbReference type="ARBA" id="ARBA00023315"/>
    </source>
</evidence>
<accession>A0AAU8DMZ4</accession>
<protein>
    <submittedName>
        <fullName evidence="6">GNAT family N-acyltransferase</fullName>
        <ecNumber evidence="6">2.3.1.-</ecNumber>
    </submittedName>
</protein>
<sequence length="271" mass="29346">MTTTELLLDAPDPHRPATDSYRLTLAYSAEDVDAARRLRFDVFSTEFGALTPGPDGLDADEFDDLCDHLIVWHTSTDRPDHREAVATYRLLPPHANDASPLAAGLYSSAEFDLSPLEPLLGSAVEAGRSCVRADHRSGTAVSLLWGGIARYMHLSGYRYLMGCGSVSLADGGGAAAAFDDLVQRKHLAPDHLRCAPRRTFDPVGIERPARPAIPPLLKGYLRLGAVVCGSPALDVEFGTADFLVLLDLETADQRYLRFFAGERPPAGQSSR</sequence>
<dbReference type="EC" id="2.3.1.-" evidence="6"/>